<evidence type="ECO:0008006" key="3">
    <source>
        <dbReference type="Google" id="ProtNLM"/>
    </source>
</evidence>
<name>A0A1F5RBU3_9BACT</name>
<dbReference type="Proteomes" id="UP000177230">
    <property type="component" value="Unassembled WGS sequence"/>
</dbReference>
<dbReference type="CDD" id="cd12952">
    <property type="entry name" value="MMP_ACEL2062"/>
    <property type="match status" value="1"/>
</dbReference>
<comment type="caution">
    <text evidence="1">The sequence shown here is derived from an EMBL/GenBank/DDBJ whole genome shotgun (WGS) entry which is preliminary data.</text>
</comment>
<dbReference type="SUPFAM" id="SSF55486">
    <property type="entry name" value="Metalloproteases ('zincins'), catalytic domain"/>
    <property type="match status" value="1"/>
</dbReference>
<sequence>MMDSAEFNKLVEQAVDDLPQDFQDKLENIAITVENYPSPAVLRSLEERTGKHSLLGVYIGIPYNKRPAYHISGKLPDRIELYQKNIESICRTPQEIVEQIKETIIHEVGHYFGLSEDDLERLQDL</sequence>
<dbReference type="InterPro" id="IPR038555">
    <property type="entry name" value="Zincin_1_sf"/>
</dbReference>
<accession>A0A1F5RBU3</accession>
<dbReference type="EMBL" id="MFFM01000034">
    <property type="protein sequence ID" value="OGF11916.1"/>
    <property type="molecule type" value="Genomic_DNA"/>
</dbReference>
<protein>
    <recommendedName>
        <fullName evidence="3">Metallopeptidase family protein</fullName>
    </recommendedName>
</protein>
<reference evidence="1 2" key="1">
    <citation type="journal article" date="2016" name="Nat. Commun.">
        <title>Thousands of microbial genomes shed light on interconnected biogeochemical processes in an aquifer system.</title>
        <authorList>
            <person name="Anantharaman K."/>
            <person name="Brown C.T."/>
            <person name="Hug L.A."/>
            <person name="Sharon I."/>
            <person name="Castelle C.J."/>
            <person name="Probst A.J."/>
            <person name="Thomas B.C."/>
            <person name="Singh A."/>
            <person name="Wilkins M.J."/>
            <person name="Karaoz U."/>
            <person name="Brodie E.L."/>
            <person name="Williams K.H."/>
            <person name="Hubbard S.S."/>
            <person name="Banfield J.F."/>
        </authorList>
    </citation>
    <scope>NUCLEOTIDE SEQUENCE [LARGE SCALE GENOMIC DNA]</scope>
</reference>
<gene>
    <name evidence="1" type="ORF">A2024_02685</name>
</gene>
<evidence type="ECO:0000313" key="1">
    <source>
        <dbReference type="EMBL" id="OGF11916.1"/>
    </source>
</evidence>
<proteinExistence type="predicted"/>
<dbReference type="InterPro" id="IPR010428">
    <property type="entry name" value="Zincin_1"/>
</dbReference>
<evidence type="ECO:0000313" key="2">
    <source>
        <dbReference type="Proteomes" id="UP000177230"/>
    </source>
</evidence>
<dbReference type="Gene3D" id="3.30.2010.20">
    <property type="match status" value="1"/>
</dbReference>
<organism evidence="1 2">
    <name type="scientific">Candidatus Edwardsbacteria bacterium GWF2_54_11</name>
    <dbReference type="NCBI Taxonomy" id="1817851"/>
    <lineage>
        <taxon>Bacteria</taxon>
        <taxon>Candidatus Edwardsiibacteriota</taxon>
    </lineage>
</organism>
<dbReference type="AlphaFoldDB" id="A0A1F5RBU3"/>
<dbReference type="Pfam" id="PF06262">
    <property type="entry name" value="Zincin_1"/>
    <property type="match status" value="1"/>
</dbReference>